<dbReference type="SUPFAM" id="SSF53474">
    <property type="entry name" value="alpha/beta-Hydrolases"/>
    <property type="match status" value="1"/>
</dbReference>
<dbReference type="EMBL" id="MGAL01000012">
    <property type="protein sequence ID" value="OGK48622.1"/>
    <property type="molecule type" value="Genomic_DNA"/>
</dbReference>
<name>A0A1F7IZ29_9BACT</name>
<dbReference type="InterPro" id="IPR010662">
    <property type="entry name" value="RBBP9/YdeN"/>
</dbReference>
<evidence type="ECO:0000313" key="1">
    <source>
        <dbReference type="EMBL" id="OGK48622.1"/>
    </source>
</evidence>
<evidence type="ECO:0008006" key="3">
    <source>
        <dbReference type="Google" id="ProtNLM"/>
    </source>
</evidence>
<dbReference type="InterPro" id="IPR029058">
    <property type="entry name" value="AB_hydrolase_fold"/>
</dbReference>
<dbReference type="STRING" id="1802061.A3A93_05400"/>
<accession>A0A1F7IZ29</accession>
<dbReference type="AlphaFoldDB" id="A0A1F7IZ29"/>
<dbReference type="Pfam" id="PF06821">
    <property type="entry name" value="Ser_hydrolase"/>
    <property type="match status" value="1"/>
</dbReference>
<gene>
    <name evidence="1" type="ORF">A3A93_05400</name>
</gene>
<dbReference type="GO" id="GO:0016787">
    <property type="term" value="F:hydrolase activity"/>
    <property type="evidence" value="ECO:0007669"/>
    <property type="project" value="InterPro"/>
</dbReference>
<dbReference type="Gene3D" id="3.40.50.1820">
    <property type="entry name" value="alpha/beta hydrolase"/>
    <property type="match status" value="1"/>
</dbReference>
<evidence type="ECO:0000313" key="2">
    <source>
        <dbReference type="Proteomes" id="UP000177141"/>
    </source>
</evidence>
<dbReference type="PANTHER" id="PTHR15394">
    <property type="entry name" value="SERINE HYDROLASE RBBP9"/>
    <property type="match status" value="1"/>
</dbReference>
<organism evidence="1 2">
    <name type="scientific">Candidatus Roizmanbacteria bacterium RIFCSPLOWO2_01_FULL_38_12</name>
    <dbReference type="NCBI Taxonomy" id="1802061"/>
    <lineage>
        <taxon>Bacteria</taxon>
        <taxon>Candidatus Roizmaniibacteriota</taxon>
    </lineage>
</organism>
<proteinExistence type="predicted"/>
<comment type="caution">
    <text evidence="1">The sequence shown here is derived from an EMBL/GenBank/DDBJ whole genome shotgun (WGS) entry which is preliminary data.</text>
</comment>
<sequence>MKKILILHGTSGNSKSNWFLWLKRNLEEQGYLVWVPDLPHAEKPNISRYNKFIFANKDWSFDEETYIVGHSSGAVAILGLLQHLPKDIKINTCVLVGSFKDDLGWETLNELFLEKFNFDLIKSHARKFIFIHSDNDPYCPLEHAKYLAKKLDGKLIIKKGGGHFSANDDPKWKKFPFILELLKKIRKSSQILTKLYHNMSINILCHPREDGDPVN</sequence>
<dbReference type="PANTHER" id="PTHR15394:SF3">
    <property type="entry name" value="SERINE HYDROLASE RBBP9"/>
    <property type="match status" value="1"/>
</dbReference>
<reference evidence="1 2" key="1">
    <citation type="journal article" date="2016" name="Nat. Commun.">
        <title>Thousands of microbial genomes shed light on interconnected biogeochemical processes in an aquifer system.</title>
        <authorList>
            <person name="Anantharaman K."/>
            <person name="Brown C.T."/>
            <person name="Hug L.A."/>
            <person name="Sharon I."/>
            <person name="Castelle C.J."/>
            <person name="Probst A.J."/>
            <person name="Thomas B.C."/>
            <person name="Singh A."/>
            <person name="Wilkins M.J."/>
            <person name="Karaoz U."/>
            <person name="Brodie E.L."/>
            <person name="Williams K.H."/>
            <person name="Hubbard S.S."/>
            <person name="Banfield J.F."/>
        </authorList>
    </citation>
    <scope>NUCLEOTIDE SEQUENCE [LARGE SCALE GENOMIC DNA]</scope>
</reference>
<protein>
    <recommendedName>
        <fullName evidence="3">Serine hydrolase family protein</fullName>
    </recommendedName>
</protein>
<dbReference type="Proteomes" id="UP000177141">
    <property type="component" value="Unassembled WGS sequence"/>
</dbReference>